<organism evidence="1 2">
    <name type="scientific">Blastopirellula marina</name>
    <dbReference type="NCBI Taxonomy" id="124"/>
    <lineage>
        <taxon>Bacteria</taxon>
        <taxon>Pseudomonadati</taxon>
        <taxon>Planctomycetota</taxon>
        <taxon>Planctomycetia</taxon>
        <taxon>Pirellulales</taxon>
        <taxon>Pirellulaceae</taxon>
        <taxon>Blastopirellula</taxon>
    </lineage>
</organism>
<dbReference type="SUPFAM" id="SSF52833">
    <property type="entry name" value="Thioredoxin-like"/>
    <property type="match status" value="1"/>
</dbReference>
<dbReference type="RefSeq" id="WP_105358683.1">
    <property type="nucleotide sequence ID" value="NZ_PUIB01000025.1"/>
</dbReference>
<name>A0A2S8F823_9BACT</name>
<dbReference type="OrthoDB" id="32865at2"/>
<dbReference type="AlphaFoldDB" id="A0A2S8F823"/>
<dbReference type="InterPro" id="IPR008554">
    <property type="entry name" value="Glutaredoxin-like"/>
</dbReference>
<proteinExistence type="predicted"/>
<dbReference type="Pfam" id="PF05768">
    <property type="entry name" value="Glrx-like"/>
    <property type="match status" value="1"/>
</dbReference>
<dbReference type="EMBL" id="PUIB01000025">
    <property type="protein sequence ID" value="PQO28270.1"/>
    <property type="molecule type" value="Genomic_DNA"/>
</dbReference>
<evidence type="ECO:0000313" key="1">
    <source>
        <dbReference type="EMBL" id="PQO28270.1"/>
    </source>
</evidence>
<reference evidence="1 2" key="1">
    <citation type="submission" date="2018-02" db="EMBL/GenBank/DDBJ databases">
        <title>Comparative genomes isolates from brazilian mangrove.</title>
        <authorList>
            <person name="Araujo J.E."/>
            <person name="Taketani R.G."/>
            <person name="Silva M.C.P."/>
            <person name="Loureco M.V."/>
            <person name="Andreote F.D."/>
        </authorList>
    </citation>
    <scope>NUCLEOTIDE SEQUENCE [LARGE SCALE GENOMIC DNA]</scope>
    <source>
        <strain evidence="1 2">NAP PRIS-MGV</strain>
    </source>
</reference>
<sequence length="94" mass="10610">MNTNTTTKYGLPVVIYTRQGCSCCDKAAQVIQDFVSEITFVDIDHDPELRQKFDTMVPVVEINGKIRFRGKVEPLLLKRILAAEVERQTPAPTT</sequence>
<gene>
    <name evidence="1" type="ORF">C5Y98_25575</name>
</gene>
<accession>A0A2S8F823</accession>
<dbReference type="InterPro" id="IPR036249">
    <property type="entry name" value="Thioredoxin-like_sf"/>
</dbReference>
<protein>
    <submittedName>
        <fullName evidence="1">Glutaredoxin family protein</fullName>
    </submittedName>
</protein>
<comment type="caution">
    <text evidence="1">The sequence shown here is derived from an EMBL/GenBank/DDBJ whole genome shotgun (WGS) entry which is preliminary data.</text>
</comment>
<dbReference type="Proteomes" id="UP000239388">
    <property type="component" value="Unassembled WGS sequence"/>
</dbReference>
<evidence type="ECO:0000313" key="2">
    <source>
        <dbReference type="Proteomes" id="UP000239388"/>
    </source>
</evidence>
<dbReference type="Gene3D" id="3.40.30.10">
    <property type="entry name" value="Glutaredoxin"/>
    <property type="match status" value="1"/>
</dbReference>